<evidence type="ECO:0000313" key="2">
    <source>
        <dbReference type="Proteomes" id="UP000823046"/>
    </source>
</evidence>
<evidence type="ECO:0000313" key="1">
    <source>
        <dbReference type="EMBL" id="KAF8821986.1"/>
    </source>
</evidence>
<gene>
    <name evidence="1" type="primary">AP2III1</name>
    <name evidence="1" type="ORF">IE077_004238</name>
</gene>
<organism evidence="1 2">
    <name type="scientific">Cardiosporidium cionae</name>
    <dbReference type="NCBI Taxonomy" id="476202"/>
    <lineage>
        <taxon>Eukaryota</taxon>
        <taxon>Sar</taxon>
        <taxon>Alveolata</taxon>
        <taxon>Apicomplexa</taxon>
        <taxon>Aconoidasida</taxon>
        <taxon>Nephromycida</taxon>
        <taxon>Cardiosporidium</taxon>
    </lineage>
</organism>
<protein>
    <submittedName>
        <fullName evidence="1">AP2 domain transcription factor AP2III-1</fullName>
    </submittedName>
</protein>
<proteinExistence type="predicted"/>
<comment type="caution">
    <text evidence="1">The sequence shown here is derived from an EMBL/GenBank/DDBJ whole genome shotgun (WGS) entry which is preliminary data.</text>
</comment>
<reference evidence="1 2" key="1">
    <citation type="journal article" date="2020" name="bioRxiv">
        <title>Metabolic contributions of an alphaproteobacterial endosymbiont in the apicomplexan Cardiosporidium cionae.</title>
        <authorList>
            <person name="Hunter E.S."/>
            <person name="Paight C.J."/>
            <person name="Lane C.E."/>
        </authorList>
    </citation>
    <scope>NUCLEOTIDE SEQUENCE [LARGE SCALE GENOMIC DNA]</scope>
    <source>
        <strain evidence="1">ESH_2018</strain>
    </source>
</reference>
<dbReference type="EMBL" id="JADAQX010000101">
    <property type="protein sequence ID" value="KAF8821986.1"/>
    <property type="molecule type" value="Genomic_DNA"/>
</dbReference>
<accession>A0ABQ7JDC8</accession>
<name>A0ABQ7JDC8_9APIC</name>
<sequence>MREENKCFDVQLKKQLQQEVKPMYSQEIQNSSIDEFLAQYTGEALPFGSEKMLAFGKKQEITSTELLMHHRESSEEESDSNKMRPKPRQINLGYPDNMWPPHFHPHNQEWRVRYRFKGAMRIKTVSCKQFGLEGARRLALAFVDRWIKSDRPLSAKTKRSKLCVLDISHLIEQNGGHITIPLEAEAQKGLGAGLPPSN</sequence>
<dbReference type="Proteomes" id="UP000823046">
    <property type="component" value="Unassembled WGS sequence"/>
</dbReference>
<keyword evidence="2" id="KW-1185">Reference proteome</keyword>